<dbReference type="PANTHER" id="PTHR33204">
    <property type="entry name" value="TRANSCRIPTIONAL REGULATOR, MARR FAMILY"/>
    <property type="match status" value="1"/>
</dbReference>
<dbReference type="SUPFAM" id="SSF46785">
    <property type="entry name" value="Winged helix' DNA-binding domain"/>
    <property type="match status" value="1"/>
</dbReference>
<dbReference type="PROSITE" id="PS51118">
    <property type="entry name" value="HTH_HXLR"/>
    <property type="match status" value="1"/>
</dbReference>
<dbReference type="AlphaFoldDB" id="A0A9X1NC41"/>
<proteinExistence type="predicted"/>
<dbReference type="Pfam" id="PF01638">
    <property type="entry name" value="HxlR"/>
    <property type="match status" value="1"/>
</dbReference>
<sequence length="123" mass="13336">MPTACSTGLHDAHDVYNPECPCRDLLDVIANKWSALVIGALEPGPMRFGQLRTRLSGISSKVLTATLRRLEEAGLIEREVFAEVPPRVEYSLSELGYSAAQPLAALRTWAEGSLDRAVAQQSG</sequence>
<dbReference type="GO" id="GO:0003677">
    <property type="term" value="F:DNA binding"/>
    <property type="evidence" value="ECO:0007669"/>
    <property type="project" value="UniProtKB-KW"/>
</dbReference>
<dbReference type="InterPro" id="IPR036388">
    <property type="entry name" value="WH-like_DNA-bd_sf"/>
</dbReference>
<keyword evidence="3" id="KW-0804">Transcription</keyword>
<reference evidence="5" key="1">
    <citation type="submission" date="2021-11" db="EMBL/GenBank/DDBJ databases">
        <title>Streptomyces corallinus and Kineosporia corallina sp. nov., two new coral-derived marine actinobacteria.</title>
        <authorList>
            <person name="Buangrab K."/>
            <person name="Sutthacheep M."/>
            <person name="Yeemin T."/>
            <person name="Harunari E."/>
            <person name="Igarashi Y."/>
            <person name="Sripreechasak P."/>
            <person name="Kanchanasin P."/>
            <person name="Tanasupawat S."/>
            <person name="Phongsopitanun W."/>
        </authorList>
    </citation>
    <scope>NUCLEOTIDE SEQUENCE</scope>
    <source>
        <strain evidence="5">JCM 31032</strain>
    </source>
</reference>
<gene>
    <name evidence="5" type="ORF">LR394_09415</name>
</gene>
<dbReference type="EMBL" id="JAJOMB010000004">
    <property type="protein sequence ID" value="MCD5311114.1"/>
    <property type="molecule type" value="Genomic_DNA"/>
</dbReference>
<organism evidence="5 6">
    <name type="scientific">Kineosporia babensis</name>
    <dbReference type="NCBI Taxonomy" id="499548"/>
    <lineage>
        <taxon>Bacteria</taxon>
        <taxon>Bacillati</taxon>
        <taxon>Actinomycetota</taxon>
        <taxon>Actinomycetes</taxon>
        <taxon>Kineosporiales</taxon>
        <taxon>Kineosporiaceae</taxon>
        <taxon>Kineosporia</taxon>
    </lineage>
</organism>
<protein>
    <submittedName>
        <fullName evidence="5">Helix-turn-helix transcriptional regulator</fullName>
    </submittedName>
</protein>
<evidence type="ECO:0000256" key="2">
    <source>
        <dbReference type="ARBA" id="ARBA00023125"/>
    </source>
</evidence>
<keyword evidence="6" id="KW-1185">Reference proteome</keyword>
<keyword evidence="1" id="KW-0805">Transcription regulation</keyword>
<dbReference type="InterPro" id="IPR002577">
    <property type="entry name" value="HTH_HxlR"/>
</dbReference>
<evidence type="ECO:0000256" key="3">
    <source>
        <dbReference type="ARBA" id="ARBA00023163"/>
    </source>
</evidence>
<feature type="domain" description="HTH hxlR-type" evidence="4">
    <location>
        <begin position="20"/>
        <end position="118"/>
    </location>
</feature>
<dbReference type="InterPro" id="IPR011991">
    <property type="entry name" value="ArsR-like_HTH"/>
</dbReference>
<dbReference type="Proteomes" id="UP001138997">
    <property type="component" value="Unassembled WGS sequence"/>
</dbReference>
<dbReference type="CDD" id="cd00090">
    <property type="entry name" value="HTH_ARSR"/>
    <property type="match status" value="1"/>
</dbReference>
<dbReference type="PANTHER" id="PTHR33204:SF37">
    <property type="entry name" value="HTH-TYPE TRANSCRIPTIONAL REGULATOR YODB"/>
    <property type="match status" value="1"/>
</dbReference>
<accession>A0A9X1NC41</accession>
<evidence type="ECO:0000313" key="5">
    <source>
        <dbReference type="EMBL" id="MCD5311114.1"/>
    </source>
</evidence>
<dbReference type="Gene3D" id="1.10.10.10">
    <property type="entry name" value="Winged helix-like DNA-binding domain superfamily/Winged helix DNA-binding domain"/>
    <property type="match status" value="1"/>
</dbReference>
<dbReference type="RefSeq" id="WP_231440292.1">
    <property type="nucleotide sequence ID" value="NZ_JAJOMB010000004.1"/>
</dbReference>
<evidence type="ECO:0000259" key="4">
    <source>
        <dbReference type="PROSITE" id="PS51118"/>
    </source>
</evidence>
<evidence type="ECO:0000256" key="1">
    <source>
        <dbReference type="ARBA" id="ARBA00023015"/>
    </source>
</evidence>
<keyword evidence="2" id="KW-0238">DNA-binding</keyword>
<comment type="caution">
    <text evidence="5">The sequence shown here is derived from an EMBL/GenBank/DDBJ whole genome shotgun (WGS) entry which is preliminary data.</text>
</comment>
<dbReference type="InterPro" id="IPR036390">
    <property type="entry name" value="WH_DNA-bd_sf"/>
</dbReference>
<name>A0A9X1NC41_9ACTN</name>
<evidence type="ECO:0000313" key="6">
    <source>
        <dbReference type="Proteomes" id="UP001138997"/>
    </source>
</evidence>